<comment type="caution">
    <text evidence="2">The sequence shown here is derived from an EMBL/GenBank/DDBJ whole genome shotgun (WGS) entry which is preliminary data.</text>
</comment>
<sequence length="322" mass="36515">MSEECFASPPHHITPSLSGNCEDSNDKTMDRYKRIQELTNGIIAAITAGKSVTAENKKVIINMAHDIDRLNRESIHEYKEHTNLTDIKDSINSLRNTITEELVKNRETTTAHTPAPAPTYATVTNSGKSPAQHKTKPKTRPTIVISPTNSDMPRQAVAECWRRSVPYKEINYAPISVRPVAKNKLKIEFDSINERDDALKRLQNAKDIKAESGKKLRPMIELKGRSKEITTTPQVQWSLGRTANMRTKQCILCGAIVTYQTKRHFTRHHKGYIPYSINHPRYPRPYYFYVDTPLLRCPSSLRPSPILIRIAAGTNPLFLDVT</sequence>
<feature type="compositionally biased region" description="Low complexity" evidence="1">
    <location>
        <begin position="110"/>
        <end position="124"/>
    </location>
</feature>
<dbReference type="Proteomes" id="UP001549921">
    <property type="component" value="Unassembled WGS sequence"/>
</dbReference>
<organism evidence="2 3">
    <name type="scientific">Loxostege sticticalis</name>
    <name type="common">Beet webworm moth</name>
    <dbReference type="NCBI Taxonomy" id="481309"/>
    <lineage>
        <taxon>Eukaryota</taxon>
        <taxon>Metazoa</taxon>
        <taxon>Ecdysozoa</taxon>
        <taxon>Arthropoda</taxon>
        <taxon>Hexapoda</taxon>
        <taxon>Insecta</taxon>
        <taxon>Pterygota</taxon>
        <taxon>Neoptera</taxon>
        <taxon>Endopterygota</taxon>
        <taxon>Lepidoptera</taxon>
        <taxon>Glossata</taxon>
        <taxon>Ditrysia</taxon>
        <taxon>Pyraloidea</taxon>
        <taxon>Crambidae</taxon>
        <taxon>Pyraustinae</taxon>
        <taxon>Loxostege</taxon>
    </lineage>
</organism>
<name>A0ABD0SQ26_LOXSC</name>
<dbReference type="AlphaFoldDB" id="A0ABD0SQ26"/>
<evidence type="ECO:0000313" key="3">
    <source>
        <dbReference type="Proteomes" id="UP001549921"/>
    </source>
</evidence>
<dbReference type="EMBL" id="JBEDNZ010000018">
    <property type="protein sequence ID" value="KAL0821153.1"/>
    <property type="molecule type" value="Genomic_DNA"/>
</dbReference>
<evidence type="ECO:0000313" key="2">
    <source>
        <dbReference type="EMBL" id="KAL0821153.1"/>
    </source>
</evidence>
<gene>
    <name evidence="2" type="ORF">ABMA28_005772</name>
</gene>
<reference evidence="2 3" key="1">
    <citation type="submission" date="2024-06" db="EMBL/GenBank/DDBJ databases">
        <title>A chromosome-level genome assembly of beet webworm, Loxostege sticticalis.</title>
        <authorList>
            <person name="Zhang Y."/>
        </authorList>
    </citation>
    <scope>NUCLEOTIDE SEQUENCE [LARGE SCALE GENOMIC DNA]</scope>
    <source>
        <strain evidence="2">AQ028</strain>
        <tissue evidence="2">Male pupae</tissue>
    </source>
</reference>
<evidence type="ECO:0000256" key="1">
    <source>
        <dbReference type="SAM" id="MobiDB-lite"/>
    </source>
</evidence>
<evidence type="ECO:0008006" key="4">
    <source>
        <dbReference type="Google" id="ProtNLM"/>
    </source>
</evidence>
<proteinExistence type="predicted"/>
<protein>
    <recommendedName>
        <fullName evidence="4">C2H2-type domain-containing protein</fullName>
    </recommendedName>
</protein>
<accession>A0ABD0SQ26</accession>
<feature type="region of interest" description="Disordered" evidence="1">
    <location>
        <begin position="107"/>
        <end position="149"/>
    </location>
</feature>